<dbReference type="Proteomes" id="UP001347796">
    <property type="component" value="Unassembled WGS sequence"/>
</dbReference>
<evidence type="ECO:0000256" key="3">
    <source>
        <dbReference type="SAM" id="Phobius"/>
    </source>
</evidence>
<gene>
    <name evidence="5" type="ORF">SNE40_017912</name>
</gene>
<feature type="disulfide bond" evidence="2">
    <location>
        <begin position="150"/>
        <end position="162"/>
    </location>
</feature>
<keyword evidence="3" id="KW-0812">Transmembrane</keyword>
<dbReference type="CDD" id="cd00112">
    <property type="entry name" value="LDLa"/>
    <property type="match status" value="1"/>
</dbReference>
<dbReference type="SMART" id="SM00042">
    <property type="entry name" value="CUB"/>
    <property type="match status" value="1"/>
</dbReference>
<feature type="disulfide bond" evidence="2">
    <location>
        <begin position="157"/>
        <end position="175"/>
    </location>
</feature>
<dbReference type="PROSITE" id="PS01180">
    <property type="entry name" value="CUB"/>
    <property type="match status" value="1"/>
</dbReference>
<organism evidence="5 6">
    <name type="scientific">Patella caerulea</name>
    <name type="common">Rayed Mediterranean limpet</name>
    <dbReference type="NCBI Taxonomy" id="87958"/>
    <lineage>
        <taxon>Eukaryota</taxon>
        <taxon>Metazoa</taxon>
        <taxon>Spiralia</taxon>
        <taxon>Lophotrochozoa</taxon>
        <taxon>Mollusca</taxon>
        <taxon>Gastropoda</taxon>
        <taxon>Patellogastropoda</taxon>
        <taxon>Patelloidea</taxon>
        <taxon>Patellidae</taxon>
        <taxon>Patella</taxon>
    </lineage>
</organism>
<evidence type="ECO:0000256" key="1">
    <source>
        <dbReference type="ARBA" id="ARBA00023157"/>
    </source>
</evidence>
<protein>
    <recommendedName>
        <fullName evidence="4">CUB domain-containing protein</fullName>
    </recommendedName>
</protein>
<dbReference type="Gene3D" id="2.60.120.290">
    <property type="entry name" value="Spermadhesin, CUB domain"/>
    <property type="match status" value="1"/>
</dbReference>
<dbReference type="Gene3D" id="4.10.400.10">
    <property type="entry name" value="Low-density Lipoprotein Receptor"/>
    <property type="match status" value="1"/>
</dbReference>
<feature type="transmembrane region" description="Helical" evidence="3">
    <location>
        <begin position="189"/>
        <end position="212"/>
    </location>
</feature>
<feature type="domain" description="CUB" evidence="4">
    <location>
        <begin position="26"/>
        <end position="145"/>
    </location>
</feature>
<evidence type="ECO:0000256" key="2">
    <source>
        <dbReference type="PROSITE-ProRule" id="PRU00124"/>
    </source>
</evidence>
<dbReference type="EMBL" id="JAZGQO010000011">
    <property type="protein sequence ID" value="KAK6174680.1"/>
    <property type="molecule type" value="Genomic_DNA"/>
</dbReference>
<keyword evidence="1 2" id="KW-1015">Disulfide bond</keyword>
<dbReference type="SUPFAM" id="SSF57424">
    <property type="entry name" value="LDL receptor-like module"/>
    <property type="match status" value="1"/>
</dbReference>
<dbReference type="Pfam" id="PF00057">
    <property type="entry name" value="Ldl_recept_a"/>
    <property type="match status" value="1"/>
</dbReference>
<name>A0AAN8JFW4_PATCE</name>
<dbReference type="PANTHER" id="PTHR24652">
    <property type="entry name" value="LOW-DENSITY LIPOPROTEIN RECEPTOR CLASS A DOMAIN-CONTAINING PROTEIN 2"/>
    <property type="match status" value="1"/>
</dbReference>
<dbReference type="SUPFAM" id="SSF49854">
    <property type="entry name" value="Spermadhesin, CUB domain"/>
    <property type="match status" value="1"/>
</dbReference>
<dbReference type="PROSITE" id="PS50068">
    <property type="entry name" value="LDLRA_2"/>
    <property type="match status" value="1"/>
</dbReference>
<evidence type="ECO:0000259" key="4">
    <source>
        <dbReference type="PROSITE" id="PS01180"/>
    </source>
</evidence>
<proteinExistence type="predicted"/>
<dbReference type="InterPro" id="IPR036055">
    <property type="entry name" value="LDL_receptor-like_sf"/>
</dbReference>
<keyword evidence="3" id="KW-1133">Transmembrane helix</keyword>
<dbReference type="CDD" id="cd12087">
    <property type="entry name" value="TM_EGFR-like"/>
    <property type="match status" value="1"/>
</dbReference>
<sequence>MFGTNSKRLDSGVKWGFFSDFMDEMCGQTIDMRSKQIESGRLLLRRPEANGLRNQNCALIIKSPNGKQLVFKFLGIQIETPFGCDRDYIEFFEGYTNNSRSLIGKHCDSLPPMTDFTTAGNQALIAFSRYVQFYHDQFDLTFTAYHRGACSGNEFGCSNGRCIHQDLHCNDFDNCGDGSDYCLLSTGGVVGIVLAAVIILLLIAVVVAFLWYRRRKHNNSQVSGRL</sequence>
<dbReference type="AlphaFoldDB" id="A0AAN8JFW4"/>
<dbReference type="InterPro" id="IPR042333">
    <property type="entry name" value="LRAD2/Mig-13-like"/>
</dbReference>
<dbReference type="SMART" id="SM00192">
    <property type="entry name" value="LDLa"/>
    <property type="match status" value="1"/>
</dbReference>
<accession>A0AAN8JFW4</accession>
<reference evidence="5 6" key="1">
    <citation type="submission" date="2024-01" db="EMBL/GenBank/DDBJ databases">
        <title>The genome of the rayed Mediterranean limpet Patella caerulea (Linnaeus, 1758).</title>
        <authorList>
            <person name="Anh-Thu Weber A."/>
            <person name="Halstead-Nussloch G."/>
        </authorList>
    </citation>
    <scope>NUCLEOTIDE SEQUENCE [LARGE SCALE GENOMIC DNA]</scope>
    <source>
        <strain evidence="5">AATW-2023a</strain>
        <tissue evidence="5">Whole specimen</tissue>
    </source>
</reference>
<evidence type="ECO:0000313" key="6">
    <source>
        <dbReference type="Proteomes" id="UP001347796"/>
    </source>
</evidence>
<comment type="caution">
    <text evidence="2">Lacks conserved residue(s) required for the propagation of feature annotation.</text>
</comment>
<dbReference type="InterPro" id="IPR000859">
    <property type="entry name" value="CUB_dom"/>
</dbReference>
<keyword evidence="3" id="KW-0472">Membrane</keyword>
<comment type="caution">
    <text evidence="5">The sequence shown here is derived from an EMBL/GenBank/DDBJ whole genome shotgun (WGS) entry which is preliminary data.</text>
</comment>
<keyword evidence="6" id="KW-1185">Reference proteome</keyword>
<evidence type="ECO:0000313" key="5">
    <source>
        <dbReference type="EMBL" id="KAK6174680.1"/>
    </source>
</evidence>
<dbReference type="InterPro" id="IPR035914">
    <property type="entry name" value="Sperma_CUB_dom_sf"/>
</dbReference>
<dbReference type="Pfam" id="PF00431">
    <property type="entry name" value="CUB"/>
    <property type="match status" value="1"/>
</dbReference>
<dbReference type="InterPro" id="IPR002172">
    <property type="entry name" value="LDrepeatLR_classA_rpt"/>
</dbReference>
<dbReference type="CDD" id="cd00041">
    <property type="entry name" value="CUB"/>
    <property type="match status" value="1"/>
</dbReference>